<evidence type="ECO:0000256" key="5">
    <source>
        <dbReference type="HAMAP-Rule" id="MF_00378"/>
    </source>
</evidence>
<evidence type="ECO:0000313" key="10">
    <source>
        <dbReference type="EMBL" id="HBU51569.1"/>
    </source>
</evidence>
<evidence type="ECO:0000313" key="12">
    <source>
        <dbReference type="Proteomes" id="UP000264779"/>
    </source>
</evidence>
<dbReference type="NCBIfam" id="TIGR00237">
    <property type="entry name" value="xseA"/>
    <property type="match status" value="1"/>
</dbReference>
<dbReference type="EMBL" id="DNAN01000523">
    <property type="protein sequence ID" value="HAW77012.1"/>
    <property type="molecule type" value="Genomic_DNA"/>
</dbReference>
<keyword evidence="4 5" id="KW-0269">Exonuclease</keyword>
<keyword evidence="2 5" id="KW-0540">Nuclease</keyword>
<comment type="function">
    <text evidence="5">Bidirectionally degrades single-stranded DNA into large acid-insoluble oligonucleotides, which are then degraded further into small acid-soluble oligonucleotides.</text>
</comment>
<name>A0A358DZ70_9ALTE</name>
<sequence>MFTNSPSTSRQILTVTKLNRLARTVLEGEIGLIWLSAEISNFVCAASGHWYFTLKDNKAQVKAAMFKGANRNVRMRPKEGDKILVRASVGLYEARGDYQLVVEHMESDGEGALKQAFEALKARLNTEGLFATHRKQPLPEAINRIGVITSASGAALHDILSVLKRRSPQTEVIIYPSMVQGESAPSQLINALTVANQRNEVDVILLSRGGGALEDLWCFNDETLARHIAQSTLPVVSAVGHEIDFTIADFVADVRAPTPSAAAEILSQDTRALYHAVTQNRQRLVRAMQTQIQRAQQGLTLRQQKLLSVHPQRRIQHQWQSLDRLQLRLKHAMANTLSHVAKTLDDKTQKLAKQSPLLRIERGQNKLNQLDKALTSAIRNQLKDKQQLLGAKAGLLHSVSPLSTLSRGYSITLHNNSAITQVANVKKDDVIYTRVTDGEITSKVVAISRHK</sequence>
<evidence type="ECO:0000259" key="7">
    <source>
        <dbReference type="Pfam" id="PF02601"/>
    </source>
</evidence>
<accession>A0A358DZ70</accession>
<feature type="domain" description="Exonuclease VII large subunit C-terminal" evidence="7">
    <location>
        <begin position="129"/>
        <end position="442"/>
    </location>
</feature>
<dbReference type="EC" id="3.1.11.6" evidence="5"/>
<comment type="subunit">
    <text evidence="5">Heterooligomer composed of large and small subunits.</text>
</comment>
<protein>
    <recommendedName>
        <fullName evidence="5">Exodeoxyribonuclease 7 large subunit</fullName>
        <ecNumber evidence="5">3.1.11.6</ecNumber>
    </recommendedName>
    <alternativeName>
        <fullName evidence="5">Exodeoxyribonuclease VII large subunit</fullName>
        <shortName evidence="5">Exonuclease VII large subunit</shortName>
    </alternativeName>
</protein>
<evidence type="ECO:0000259" key="8">
    <source>
        <dbReference type="Pfam" id="PF13742"/>
    </source>
</evidence>
<feature type="domain" description="OB-fold nucleic acid binding" evidence="8">
    <location>
        <begin position="13"/>
        <end position="106"/>
    </location>
</feature>
<keyword evidence="3 5" id="KW-0378">Hydrolase</keyword>
<comment type="caution">
    <text evidence="10">The sequence shown here is derived from an EMBL/GenBank/DDBJ whole genome shotgun (WGS) entry which is preliminary data.</text>
</comment>
<dbReference type="AlphaFoldDB" id="A0A358DZ70"/>
<keyword evidence="1 5" id="KW-0963">Cytoplasm</keyword>
<evidence type="ECO:0000256" key="1">
    <source>
        <dbReference type="ARBA" id="ARBA00022490"/>
    </source>
</evidence>
<dbReference type="HAMAP" id="MF_00378">
    <property type="entry name" value="Exonuc_7_L"/>
    <property type="match status" value="1"/>
</dbReference>
<evidence type="ECO:0000256" key="3">
    <source>
        <dbReference type="ARBA" id="ARBA00022801"/>
    </source>
</evidence>
<dbReference type="Pfam" id="PF02601">
    <property type="entry name" value="Exonuc_VII_L"/>
    <property type="match status" value="1"/>
</dbReference>
<dbReference type="CDD" id="cd04489">
    <property type="entry name" value="ExoVII_LU_OBF"/>
    <property type="match status" value="1"/>
</dbReference>
<evidence type="ECO:0000256" key="2">
    <source>
        <dbReference type="ARBA" id="ARBA00022722"/>
    </source>
</evidence>
<evidence type="ECO:0000313" key="9">
    <source>
        <dbReference type="EMBL" id="HAW77012.1"/>
    </source>
</evidence>
<dbReference type="Proteomes" id="UP000263517">
    <property type="component" value="Unassembled WGS sequence"/>
</dbReference>
<dbReference type="Proteomes" id="UP000264779">
    <property type="component" value="Unassembled WGS sequence"/>
</dbReference>
<dbReference type="PANTHER" id="PTHR30008">
    <property type="entry name" value="EXODEOXYRIBONUCLEASE 7 LARGE SUBUNIT"/>
    <property type="match status" value="1"/>
</dbReference>
<evidence type="ECO:0000256" key="4">
    <source>
        <dbReference type="ARBA" id="ARBA00022839"/>
    </source>
</evidence>
<evidence type="ECO:0000256" key="6">
    <source>
        <dbReference type="RuleBase" id="RU004355"/>
    </source>
</evidence>
<gene>
    <name evidence="5" type="primary">xseA</name>
    <name evidence="9" type="ORF">DCW74_14910</name>
    <name evidence="10" type="ORF">DEB45_09945</name>
</gene>
<dbReference type="GO" id="GO:0009318">
    <property type="term" value="C:exodeoxyribonuclease VII complex"/>
    <property type="evidence" value="ECO:0007669"/>
    <property type="project" value="UniProtKB-UniRule"/>
</dbReference>
<dbReference type="GO" id="GO:0008855">
    <property type="term" value="F:exodeoxyribonuclease VII activity"/>
    <property type="evidence" value="ECO:0007669"/>
    <property type="project" value="UniProtKB-UniRule"/>
</dbReference>
<dbReference type="EMBL" id="DONK01000143">
    <property type="protein sequence ID" value="HBU51569.1"/>
    <property type="molecule type" value="Genomic_DNA"/>
</dbReference>
<dbReference type="GO" id="GO:0005737">
    <property type="term" value="C:cytoplasm"/>
    <property type="evidence" value="ECO:0007669"/>
    <property type="project" value="UniProtKB-SubCell"/>
</dbReference>
<dbReference type="InterPro" id="IPR025824">
    <property type="entry name" value="OB-fold_nuc-bd_dom"/>
</dbReference>
<comment type="similarity">
    <text evidence="5 6">Belongs to the XseA family.</text>
</comment>
<reference evidence="11 12" key="1">
    <citation type="journal article" date="2018" name="Nat. Biotechnol.">
        <title>A standardized bacterial taxonomy based on genome phylogeny substantially revises the tree of life.</title>
        <authorList>
            <person name="Parks D.H."/>
            <person name="Chuvochina M."/>
            <person name="Waite D.W."/>
            <person name="Rinke C."/>
            <person name="Skarshewski A."/>
            <person name="Chaumeil P.A."/>
            <person name="Hugenholtz P."/>
        </authorList>
    </citation>
    <scope>NUCLEOTIDE SEQUENCE [LARGE SCALE GENOMIC DNA]</scope>
    <source>
        <strain evidence="10">UBA11621</strain>
        <strain evidence="9">UBA11978</strain>
    </source>
</reference>
<organism evidence="10 12">
    <name type="scientific">Alteromonas australica</name>
    <dbReference type="NCBI Taxonomy" id="589873"/>
    <lineage>
        <taxon>Bacteria</taxon>
        <taxon>Pseudomonadati</taxon>
        <taxon>Pseudomonadota</taxon>
        <taxon>Gammaproteobacteria</taxon>
        <taxon>Alteromonadales</taxon>
        <taxon>Alteromonadaceae</taxon>
        <taxon>Alteromonas/Salinimonas group</taxon>
        <taxon>Alteromonas</taxon>
    </lineage>
</organism>
<evidence type="ECO:0000313" key="11">
    <source>
        <dbReference type="Proteomes" id="UP000263517"/>
    </source>
</evidence>
<dbReference type="InterPro" id="IPR003753">
    <property type="entry name" value="Exonuc_VII_L"/>
</dbReference>
<dbReference type="GO" id="GO:0003676">
    <property type="term" value="F:nucleic acid binding"/>
    <property type="evidence" value="ECO:0007669"/>
    <property type="project" value="InterPro"/>
</dbReference>
<dbReference type="STRING" id="589873.EP12_13545"/>
<proteinExistence type="inferred from homology"/>
<dbReference type="Pfam" id="PF13742">
    <property type="entry name" value="tRNA_anti_2"/>
    <property type="match status" value="1"/>
</dbReference>
<dbReference type="RefSeq" id="WP_196898797.1">
    <property type="nucleotide sequence ID" value="NZ_CALBIY010000102.1"/>
</dbReference>
<dbReference type="PANTHER" id="PTHR30008:SF0">
    <property type="entry name" value="EXODEOXYRIBONUCLEASE 7 LARGE SUBUNIT"/>
    <property type="match status" value="1"/>
</dbReference>
<dbReference type="GO" id="GO:0006308">
    <property type="term" value="P:DNA catabolic process"/>
    <property type="evidence" value="ECO:0007669"/>
    <property type="project" value="UniProtKB-UniRule"/>
</dbReference>
<comment type="subcellular location">
    <subcellularLocation>
        <location evidence="5 6">Cytoplasm</location>
    </subcellularLocation>
</comment>
<comment type="catalytic activity">
    <reaction evidence="5 6">
        <text>Exonucleolytic cleavage in either 5'- to 3'- or 3'- to 5'-direction to yield nucleoside 5'-phosphates.</text>
        <dbReference type="EC" id="3.1.11.6"/>
    </reaction>
</comment>
<dbReference type="InterPro" id="IPR020579">
    <property type="entry name" value="Exonuc_VII_lsu_C"/>
</dbReference>